<evidence type="ECO:0000313" key="1">
    <source>
        <dbReference type="EMBL" id="KAH8033222.1"/>
    </source>
</evidence>
<gene>
    <name evidence="1" type="ORF">HPB51_008432</name>
</gene>
<organism evidence="1 2">
    <name type="scientific">Rhipicephalus microplus</name>
    <name type="common">Cattle tick</name>
    <name type="synonym">Boophilus microplus</name>
    <dbReference type="NCBI Taxonomy" id="6941"/>
    <lineage>
        <taxon>Eukaryota</taxon>
        <taxon>Metazoa</taxon>
        <taxon>Ecdysozoa</taxon>
        <taxon>Arthropoda</taxon>
        <taxon>Chelicerata</taxon>
        <taxon>Arachnida</taxon>
        <taxon>Acari</taxon>
        <taxon>Parasitiformes</taxon>
        <taxon>Ixodida</taxon>
        <taxon>Ixodoidea</taxon>
        <taxon>Ixodidae</taxon>
        <taxon>Rhipicephalinae</taxon>
        <taxon>Rhipicephalus</taxon>
        <taxon>Boophilus</taxon>
    </lineage>
</organism>
<keyword evidence="2" id="KW-1185">Reference proteome</keyword>
<protein>
    <submittedName>
        <fullName evidence="1">Uncharacterized protein</fullName>
    </submittedName>
</protein>
<reference evidence="1" key="1">
    <citation type="journal article" date="2020" name="Cell">
        <title>Large-Scale Comparative Analyses of Tick Genomes Elucidate Their Genetic Diversity and Vector Capacities.</title>
        <authorList>
            <consortium name="Tick Genome and Microbiome Consortium (TIGMIC)"/>
            <person name="Jia N."/>
            <person name="Wang J."/>
            <person name="Shi W."/>
            <person name="Du L."/>
            <person name="Sun Y."/>
            <person name="Zhan W."/>
            <person name="Jiang J.F."/>
            <person name="Wang Q."/>
            <person name="Zhang B."/>
            <person name="Ji P."/>
            <person name="Bell-Sakyi L."/>
            <person name="Cui X.M."/>
            <person name="Yuan T.T."/>
            <person name="Jiang B.G."/>
            <person name="Yang W.F."/>
            <person name="Lam T.T."/>
            <person name="Chang Q.C."/>
            <person name="Ding S.J."/>
            <person name="Wang X.J."/>
            <person name="Zhu J.G."/>
            <person name="Ruan X.D."/>
            <person name="Zhao L."/>
            <person name="Wei J.T."/>
            <person name="Ye R.Z."/>
            <person name="Que T.C."/>
            <person name="Du C.H."/>
            <person name="Zhou Y.H."/>
            <person name="Cheng J.X."/>
            <person name="Dai P.F."/>
            <person name="Guo W.B."/>
            <person name="Han X.H."/>
            <person name="Huang E.J."/>
            <person name="Li L.F."/>
            <person name="Wei W."/>
            <person name="Gao Y.C."/>
            <person name="Liu J.Z."/>
            <person name="Shao H.Z."/>
            <person name="Wang X."/>
            <person name="Wang C.C."/>
            <person name="Yang T.C."/>
            <person name="Huo Q.B."/>
            <person name="Li W."/>
            <person name="Chen H.Y."/>
            <person name="Chen S.E."/>
            <person name="Zhou L.G."/>
            <person name="Ni X.B."/>
            <person name="Tian J.H."/>
            <person name="Sheng Y."/>
            <person name="Liu T."/>
            <person name="Pan Y.S."/>
            <person name="Xia L.Y."/>
            <person name="Li J."/>
            <person name="Zhao F."/>
            <person name="Cao W.C."/>
        </authorList>
    </citation>
    <scope>NUCLEOTIDE SEQUENCE</scope>
    <source>
        <strain evidence="1">Rmic-2018</strain>
    </source>
</reference>
<dbReference type="EMBL" id="JABSTU010000004">
    <property type="protein sequence ID" value="KAH8033222.1"/>
    <property type="molecule type" value="Genomic_DNA"/>
</dbReference>
<evidence type="ECO:0000313" key="2">
    <source>
        <dbReference type="Proteomes" id="UP000821866"/>
    </source>
</evidence>
<dbReference type="AlphaFoldDB" id="A0A9J6EFV1"/>
<dbReference type="Proteomes" id="UP000821866">
    <property type="component" value="Chromosome 2"/>
</dbReference>
<accession>A0A9J6EFV1</accession>
<comment type="caution">
    <text evidence="1">The sequence shown here is derived from an EMBL/GenBank/DDBJ whole genome shotgun (WGS) entry which is preliminary data.</text>
</comment>
<name>A0A9J6EFV1_RHIMP</name>
<reference evidence="1" key="2">
    <citation type="submission" date="2021-09" db="EMBL/GenBank/DDBJ databases">
        <authorList>
            <person name="Jia N."/>
            <person name="Wang J."/>
            <person name="Shi W."/>
            <person name="Du L."/>
            <person name="Sun Y."/>
            <person name="Zhan W."/>
            <person name="Jiang J."/>
            <person name="Wang Q."/>
            <person name="Zhang B."/>
            <person name="Ji P."/>
            <person name="Sakyi L.B."/>
            <person name="Cui X."/>
            <person name="Yuan T."/>
            <person name="Jiang B."/>
            <person name="Yang W."/>
            <person name="Lam T.T.-Y."/>
            <person name="Chang Q."/>
            <person name="Ding S."/>
            <person name="Wang X."/>
            <person name="Zhu J."/>
            <person name="Ruan X."/>
            <person name="Zhao L."/>
            <person name="Wei J."/>
            <person name="Que T."/>
            <person name="Du C."/>
            <person name="Cheng J."/>
            <person name="Dai P."/>
            <person name="Han X."/>
            <person name="Huang E."/>
            <person name="Gao Y."/>
            <person name="Liu J."/>
            <person name="Shao H."/>
            <person name="Ye R."/>
            <person name="Li L."/>
            <person name="Wei W."/>
            <person name="Wang X."/>
            <person name="Wang C."/>
            <person name="Huo Q."/>
            <person name="Li W."/>
            <person name="Guo W."/>
            <person name="Chen H."/>
            <person name="Chen S."/>
            <person name="Zhou L."/>
            <person name="Zhou L."/>
            <person name="Ni X."/>
            <person name="Tian J."/>
            <person name="Zhou Y."/>
            <person name="Sheng Y."/>
            <person name="Liu T."/>
            <person name="Pan Y."/>
            <person name="Xia L."/>
            <person name="Li J."/>
            <person name="Zhao F."/>
            <person name="Cao W."/>
        </authorList>
    </citation>
    <scope>NUCLEOTIDE SEQUENCE</scope>
    <source>
        <strain evidence="1">Rmic-2018</strain>
        <tissue evidence="1">Larvae</tissue>
    </source>
</reference>
<proteinExistence type="predicted"/>
<sequence>MILTLAIISTLEPEVTTGPQHFNVQYGTLLGGTREHAAGGQRGANCWGDLETRSMRAESQGRYLPASSATTPPYARRMLATSLLCAFHRPSISMSVVESGWLVRTAFEKLVTTFLGSYAMELPGMPSFRSQIEDRRYNDGPVHFPLHTAYVELYGGTTIENPLGKVHGEGPGQSM</sequence>
<dbReference type="VEuPathDB" id="VectorBase:LOC119161370"/>